<evidence type="ECO:0000256" key="1">
    <source>
        <dbReference type="ARBA" id="ARBA00023125"/>
    </source>
</evidence>
<dbReference type="AlphaFoldDB" id="A0AAU8AB19"/>
<sequence>MVIRTLVLKLHRPTAAKRLLLDQAIMRYNRALSYLFEHTQDNMETVLKEMQGGRAHLTRRIMGLLKKELMDKLNVFGVQPFKDALKMDYAMMMVAWLSLRRTQRKARYPQVLDEELFERRFWETIREFDDGMIGRDGLKARVNRLYNGYGISKPLFFGRYAKNRDYCLLYDEEHDRFYAKLYLLNVKAPERRGGIARGSCRLRYVTADRALLEEDNRRERYIVAPLSFGKEQEAVLKEGLQNPGIFKTARLLRKNGAYYLSVNIACECRQKERSETYMGIVRSLKEAVRYAVVDRKGIPVAEGGLPYGEKITTKNGMHAAANELVRVAQEYKSHIVSYRMGNIGDKLTYGAERARLTAGTFNQLMAMVNYKAELKGLKKPVFVSPRGIFTTCPRCGTNTQRNRFPGGRMICVKCGCAGDIEKNGPLNAARRLLKYRGTALLFYAKKTEAGLLIHNDVLRLAYLAEPTQEGIKGFFKFVEEKVREMKRQQDRLCGGTAREVSYRKRFMNIQSARDEISIVDEE</sequence>
<name>A0AAU8AB19_9FIRM</name>
<evidence type="ECO:0000313" key="3">
    <source>
        <dbReference type="EMBL" id="XCC63122.1"/>
    </source>
</evidence>
<protein>
    <submittedName>
        <fullName evidence="3">Zinc ribbon domain-containing protein</fullName>
    </submittedName>
</protein>
<reference evidence="3" key="1">
    <citation type="submission" date="2023-02" db="EMBL/GenBank/DDBJ databases">
        <title>Gut commensal Christensenella minuta modulates host metabolism via a new class of secondary bile acids.</title>
        <authorList>
            <person name="Liu C."/>
        </authorList>
    </citation>
    <scope>NUCLEOTIDE SEQUENCE</scope>
    <source>
        <strain evidence="3">CA70</strain>
    </source>
</reference>
<accession>A0AAU8AB19</accession>
<dbReference type="GO" id="GO:0003677">
    <property type="term" value="F:DNA binding"/>
    <property type="evidence" value="ECO:0007669"/>
    <property type="project" value="UniProtKB-KW"/>
</dbReference>
<dbReference type="Pfam" id="PF07282">
    <property type="entry name" value="Cas12f1-like_TNB"/>
    <property type="match status" value="1"/>
</dbReference>
<dbReference type="RefSeq" id="WP_353423887.1">
    <property type="nucleotide sequence ID" value="NZ_CP117826.1"/>
</dbReference>
<evidence type="ECO:0000259" key="2">
    <source>
        <dbReference type="Pfam" id="PF07282"/>
    </source>
</evidence>
<organism evidence="3">
    <name type="scientific">Christensenella massiliensis</name>
    <dbReference type="NCBI Taxonomy" id="1805714"/>
    <lineage>
        <taxon>Bacteria</taxon>
        <taxon>Bacillati</taxon>
        <taxon>Bacillota</taxon>
        <taxon>Clostridia</taxon>
        <taxon>Christensenellales</taxon>
        <taxon>Christensenellaceae</taxon>
        <taxon>Christensenella</taxon>
    </lineage>
</organism>
<gene>
    <name evidence="3" type="ORF">PUP29_04195</name>
</gene>
<feature type="domain" description="Cas12f1-like TNB" evidence="2">
    <location>
        <begin position="361"/>
        <end position="427"/>
    </location>
</feature>
<keyword evidence="1" id="KW-0238">DNA-binding</keyword>
<proteinExistence type="predicted"/>
<dbReference type="EMBL" id="CP117826">
    <property type="protein sequence ID" value="XCC63122.1"/>
    <property type="molecule type" value="Genomic_DNA"/>
</dbReference>
<dbReference type="InterPro" id="IPR010095">
    <property type="entry name" value="Cas12f1-like_TNB"/>
</dbReference>